<evidence type="ECO:0000259" key="3">
    <source>
        <dbReference type="PROSITE" id="PS50110"/>
    </source>
</evidence>
<name>A0A4Q7ZHL1_9ACTN</name>
<keyword evidence="5" id="KW-1185">Reference proteome</keyword>
<dbReference type="Proteomes" id="UP000292564">
    <property type="component" value="Unassembled WGS sequence"/>
</dbReference>
<feature type="domain" description="Response regulatory" evidence="3">
    <location>
        <begin position="3"/>
        <end position="117"/>
    </location>
</feature>
<dbReference type="CDD" id="cd17546">
    <property type="entry name" value="REC_hyHK_CKI1_RcsC-like"/>
    <property type="match status" value="1"/>
</dbReference>
<accession>A0A4Q7ZHL1</accession>
<evidence type="ECO:0000256" key="1">
    <source>
        <dbReference type="ARBA" id="ARBA00022553"/>
    </source>
</evidence>
<dbReference type="InterPro" id="IPR001789">
    <property type="entry name" value="Sig_transdc_resp-reg_receiver"/>
</dbReference>
<evidence type="ECO:0000256" key="2">
    <source>
        <dbReference type="PROSITE-ProRule" id="PRU00169"/>
    </source>
</evidence>
<keyword evidence="1 2" id="KW-0597">Phosphoprotein</keyword>
<protein>
    <submittedName>
        <fullName evidence="4">Twitching motility two-component system response regulator PilH</fullName>
    </submittedName>
</protein>
<evidence type="ECO:0000313" key="5">
    <source>
        <dbReference type="Proteomes" id="UP000292564"/>
    </source>
</evidence>
<dbReference type="OrthoDB" id="3784905at2"/>
<dbReference type="Pfam" id="PF00072">
    <property type="entry name" value="Response_reg"/>
    <property type="match status" value="1"/>
</dbReference>
<feature type="modified residue" description="4-aspartylphosphate" evidence="2">
    <location>
        <position position="52"/>
    </location>
</feature>
<dbReference type="GO" id="GO:0000160">
    <property type="term" value="P:phosphorelay signal transduction system"/>
    <property type="evidence" value="ECO:0007669"/>
    <property type="project" value="InterPro"/>
</dbReference>
<comment type="caution">
    <text evidence="4">The sequence shown here is derived from an EMBL/GenBank/DDBJ whole genome shotgun (WGS) entry which is preliminary data.</text>
</comment>
<evidence type="ECO:0000313" key="4">
    <source>
        <dbReference type="EMBL" id="RZU49881.1"/>
    </source>
</evidence>
<dbReference type="RefSeq" id="WP_130508886.1">
    <property type="nucleotide sequence ID" value="NZ_SHKY01000001.1"/>
</dbReference>
<dbReference type="SUPFAM" id="SSF52172">
    <property type="entry name" value="CheY-like"/>
    <property type="match status" value="1"/>
</dbReference>
<dbReference type="Gene3D" id="3.40.50.2300">
    <property type="match status" value="1"/>
</dbReference>
<dbReference type="PANTHER" id="PTHR44591">
    <property type="entry name" value="STRESS RESPONSE REGULATOR PROTEIN 1"/>
    <property type="match status" value="1"/>
</dbReference>
<dbReference type="PANTHER" id="PTHR44591:SF3">
    <property type="entry name" value="RESPONSE REGULATORY DOMAIN-CONTAINING PROTEIN"/>
    <property type="match status" value="1"/>
</dbReference>
<dbReference type="SMART" id="SM00448">
    <property type="entry name" value="REC"/>
    <property type="match status" value="1"/>
</dbReference>
<sequence>MAVVVTAEDDEDIRFVIQRVLRGAGHTVIDTADGVAALAAVREHHPQAVVTDFRMPNMDGQQLCQAIRDDPQLRHIPVVVVSGSIDAYDEHALACFDAVVGKPFLPDALLTEVTDVLTRTAVDP</sequence>
<dbReference type="InterPro" id="IPR050595">
    <property type="entry name" value="Bact_response_regulator"/>
</dbReference>
<proteinExistence type="predicted"/>
<gene>
    <name evidence="4" type="ORF">EV385_1638</name>
</gene>
<dbReference type="AlphaFoldDB" id="A0A4Q7ZHL1"/>
<dbReference type="InterPro" id="IPR011006">
    <property type="entry name" value="CheY-like_superfamily"/>
</dbReference>
<reference evidence="4 5" key="1">
    <citation type="submission" date="2019-02" db="EMBL/GenBank/DDBJ databases">
        <title>Sequencing the genomes of 1000 actinobacteria strains.</title>
        <authorList>
            <person name="Klenk H.-P."/>
        </authorList>
    </citation>
    <scope>NUCLEOTIDE SEQUENCE [LARGE SCALE GENOMIC DNA]</scope>
    <source>
        <strain evidence="4 5">DSM 45162</strain>
    </source>
</reference>
<dbReference type="PROSITE" id="PS50110">
    <property type="entry name" value="RESPONSE_REGULATORY"/>
    <property type="match status" value="1"/>
</dbReference>
<organism evidence="4 5">
    <name type="scientific">Krasilnikovia cinnamomea</name>
    <dbReference type="NCBI Taxonomy" id="349313"/>
    <lineage>
        <taxon>Bacteria</taxon>
        <taxon>Bacillati</taxon>
        <taxon>Actinomycetota</taxon>
        <taxon>Actinomycetes</taxon>
        <taxon>Micromonosporales</taxon>
        <taxon>Micromonosporaceae</taxon>
        <taxon>Krasilnikovia</taxon>
    </lineage>
</organism>
<dbReference type="EMBL" id="SHKY01000001">
    <property type="protein sequence ID" value="RZU49881.1"/>
    <property type="molecule type" value="Genomic_DNA"/>
</dbReference>